<evidence type="ECO:0000313" key="6">
    <source>
        <dbReference type="EMBL" id="EHQ36163.1"/>
    </source>
</evidence>
<evidence type="ECO:0000256" key="3">
    <source>
        <dbReference type="PIRNR" id="PIRNR005539"/>
    </source>
</evidence>
<feature type="domain" description="AB hydrolase-1" evidence="5">
    <location>
        <begin position="29"/>
        <end position="275"/>
    </location>
</feature>
<feature type="active site" evidence="4">
    <location>
        <position position="242"/>
    </location>
</feature>
<keyword evidence="3" id="KW-0031">Aminopeptidase</keyword>
<comment type="catalytic activity">
    <reaction evidence="3">
        <text>Release of N-terminal proline from a peptide.</text>
        <dbReference type="EC" id="3.4.11.5"/>
    </reaction>
</comment>
<dbReference type="InParanoid" id="H1Z071"/>
<proteinExistence type="inferred from homology"/>
<dbReference type="NCBIfam" id="TIGR01250">
    <property type="entry name" value="pro_imino_pep_2"/>
    <property type="match status" value="1"/>
</dbReference>
<keyword evidence="3" id="KW-0645">Protease</keyword>
<dbReference type="HOGENOM" id="CLU_020336_15_1_2"/>
<reference evidence="6 7" key="1">
    <citation type="submission" date="2011-10" db="EMBL/GenBank/DDBJ databases">
        <title>The Improved High-Quality Draft genome of Methanoplanus limicola DSM 2279.</title>
        <authorList>
            <consortium name="US DOE Joint Genome Institute (JGI-PGF)"/>
            <person name="Lucas S."/>
            <person name="Copeland A."/>
            <person name="Lapidus A."/>
            <person name="Glavina del Rio T."/>
            <person name="Dalin E."/>
            <person name="Tice H."/>
            <person name="Bruce D."/>
            <person name="Goodwin L."/>
            <person name="Pitluck S."/>
            <person name="Peters L."/>
            <person name="Mikhailova N."/>
            <person name="Lu M."/>
            <person name="Kyrpides N."/>
            <person name="Mavromatis K."/>
            <person name="Ivanova N."/>
            <person name="Markowitz V."/>
            <person name="Cheng J.-F."/>
            <person name="Hugenholtz P."/>
            <person name="Woyke T."/>
            <person name="Wu D."/>
            <person name="Wirth R."/>
            <person name="Brambilla E.-M."/>
            <person name="Klenk H.-P."/>
            <person name="Eisen J.A."/>
        </authorList>
    </citation>
    <scope>NUCLEOTIDE SEQUENCE [LARGE SCALE GENOMIC DNA]</scope>
    <source>
        <strain evidence="6 7">DSM 2279</strain>
    </source>
</reference>
<dbReference type="AlphaFoldDB" id="H1Z071"/>
<dbReference type="PIRSF" id="PIRSF005539">
    <property type="entry name" value="Pept_S33_TRI_F1"/>
    <property type="match status" value="1"/>
</dbReference>
<dbReference type="EMBL" id="CM001436">
    <property type="protein sequence ID" value="EHQ36163.1"/>
    <property type="molecule type" value="Genomic_DNA"/>
</dbReference>
<dbReference type="RefSeq" id="WP_004078416.1">
    <property type="nucleotide sequence ID" value="NZ_CM001436.1"/>
</dbReference>
<dbReference type="InterPro" id="IPR005945">
    <property type="entry name" value="Pro_imino_pep"/>
</dbReference>
<dbReference type="InterPro" id="IPR002410">
    <property type="entry name" value="Peptidase_S33"/>
</dbReference>
<dbReference type="Gene3D" id="3.40.50.1820">
    <property type="entry name" value="alpha/beta hydrolase"/>
    <property type="match status" value="1"/>
</dbReference>
<name>H1Z071_9EURY</name>
<evidence type="ECO:0000256" key="1">
    <source>
        <dbReference type="ARBA" id="ARBA00010088"/>
    </source>
</evidence>
<comment type="subunit">
    <text evidence="3">Part of the tricorn proteolytic complex.</text>
</comment>
<gene>
    <name evidence="6" type="ORF">Metlim_2078</name>
</gene>
<evidence type="ECO:0000313" key="7">
    <source>
        <dbReference type="Proteomes" id="UP000005741"/>
    </source>
</evidence>
<evidence type="ECO:0000256" key="2">
    <source>
        <dbReference type="ARBA" id="ARBA00022801"/>
    </source>
</evidence>
<dbReference type="EC" id="3.4.11.5" evidence="3"/>
<feature type="active site" description="Proton donor" evidence="4">
    <location>
        <position position="269"/>
    </location>
</feature>
<feature type="active site" description="Nucleophile" evidence="4">
    <location>
        <position position="103"/>
    </location>
</feature>
<comment type="function">
    <text evidence="3">Cleaves H-Pro-AMC as well as a wide spectrum of amino acid substrates and several peptide substrates without a proline at the N-terminus.</text>
</comment>
<keyword evidence="7" id="KW-1185">Reference proteome</keyword>
<dbReference type="Proteomes" id="UP000005741">
    <property type="component" value="Chromosome"/>
</dbReference>
<organism evidence="6 7">
    <name type="scientific">Methanoplanus limicola DSM 2279</name>
    <dbReference type="NCBI Taxonomy" id="937775"/>
    <lineage>
        <taxon>Archaea</taxon>
        <taxon>Methanobacteriati</taxon>
        <taxon>Methanobacteriota</taxon>
        <taxon>Stenosarchaea group</taxon>
        <taxon>Methanomicrobia</taxon>
        <taxon>Methanomicrobiales</taxon>
        <taxon>Methanomicrobiaceae</taxon>
        <taxon>Methanoplanus</taxon>
    </lineage>
</organism>
<dbReference type="InterPro" id="IPR000073">
    <property type="entry name" value="AB_hydrolase_1"/>
</dbReference>
<dbReference type="GO" id="GO:0016020">
    <property type="term" value="C:membrane"/>
    <property type="evidence" value="ECO:0007669"/>
    <property type="project" value="TreeGrafter"/>
</dbReference>
<dbReference type="PANTHER" id="PTHR43798:SF33">
    <property type="entry name" value="HYDROLASE, PUTATIVE (AFU_ORTHOLOGUE AFUA_2G14860)-RELATED"/>
    <property type="match status" value="1"/>
</dbReference>
<protein>
    <recommendedName>
        <fullName evidence="3">Proline iminopeptidase</fullName>
        <shortName evidence="3">PIP</shortName>
        <ecNumber evidence="3">3.4.11.5</ecNumber>
    </recommendedName>
    <alternativeName>
        <fullName evidence="3">Prolyl aminopeptidase</fullName>
    </alternativeName>
    <alternativeName>
        <fullName evidence="3">Tricorn protease-interacting factor F1</fullName>
    </alternativeName>
</protein>
<keyword evidence="2 3" id="KW-0378">Hydrolase</keyword>
<dbReference type="PRINTS" id="PR00793">
    <property type="entry name" value="PROAMNOPTASE"/>
</dbReference>
<dbReference type="GO" id="GO:0006508">
    <property type="term" value="P:proteolysis"/>
    <property type="evidence" value="ECO:0007669"/>
    <property type="project" value="UniProtKB-KW"/>
</dbReference>
<dbReference type="SUPFAM" id="SSF53474">
    <property type="entry name" value="alpha/beta-Hydrolases"/>
    <property type="match status" value="1"/>
</dbReference>
<dbReference type="InterPro" id="IPR029058">
    <property type="entry name" value="AB_hydrolase_fold"/>
</dbReference>
<accession>H1Z071</accession>
<dbReference type="STRING" id="937775.Metlim_2078"/>
<evidence type="ECO:0000259" key="5">
    <source>
        <dbReference type="Pfam" id="PF00561"/>
    </source>
</evidence>
<dbReference type="PANTHER" id="PTHR43798">
    <property type="entry name" value="MONOACYLGLYCEROL LIPASE"/>
    <property type="match status" value="1"/>
</dbReference>
<dbReference type="PATRIC" id="fig|937775.9.peg.2337"/>
<evidence type="ECO:0000256" key="4">
    <source>
        <dbReference type="PIRSR" id="PIRSR005539-1"/>
    </source>
</evidence>
<dbReference type="GO" id="GO:0004177">
    <property type="term" value="F:aminopeptidase activity"/>
    <property type="evidence" value="ECO:0007669"/>
    <property type="project" value="UniProtKB-KW"/>
</dbReference>
<dbReference type="InterPro" id="IPR050266">
    <property type="entry name" value="AB_hydrolase_sf"/>
</dbReference>
<dbReference type="Pfam" id="PF00561">
    <property type="entry name" value="Abhydrolase_1"/>
    <property type="match status" value="1"/>
</dbReference>
<comment type="similarity">
    <text evidence="1 3">Belongs to the peptidase S33 family.</text>
</comment>
<dbReference type="OrthoDB" id="7466at2157"/>
<sequence length="299" mass="34116">MDEIKEGYIDISGLKLWYGIAGDDKEGTPLLCLHGGPGAPHDYLKPLEKLSDERPVIFYDQIGCGNSDRPDDLSYFTVENYIDELETVRDALNLTQVHIMGQSWGSTLAASYYLDRKPAGVSSLTFSGPVMSMKMFEKDVRRLLEEMPDDLKEIIYDCEKSGNFSDPDYENAMEVFYSRHVCRMKPWPDEMTKTMEKLGHEVYEYMQGPSEFTVTGTLKDVDLTDRLSELDLPVLYTCGEFDECTPETTKYYHKNTPGSKMAVFKGASHEHHLEKQNQYLAVLSEFLSRTDKRDNSGIK</sequence>